<dbReference type="RefSeq" id="WP_103932311.1">
    <property type="nucleotide sequence ID" value="NZ_FNVA01000002.1"/>
</dbReference>
<feature type="chain" id="PRO_5009287732" evidence="2">
    <location>
        <begin position="25"/>
        <end position="935"/>
    </location>
</feature>
<name>A0A1H5VZ61_9BACT</name>
<evidence type="ECO:0000313" key="4">
    <source>
        <dbReference type="Proteomes" id="UP000236728"/>
    </source>
</evidence>
<gene>
    <name evidence="3" type="ORF">SAMN05421819_1369</name>
</gene>
<dbReference type="PANTHER" id="PTHR36848:SF2">
    <property type="entry name" value="SECRETED PROTEIN"/>
    <property type="match status" value="1"/>
</dbReference>
<dbReference type="EMBL" id="FNVA01000002">
    <property type="protein sequence ID" value="SEF92266.1"/>
    <property type="molecule type" value="Genomic_DNA"/>
</dbReference>
<organism evidence="3 4">
    <name type="scientific">Bryocella elongata</name>
    <dbReference type="NCBI Taxonomy" id="863522"/>
    <lineage>
        <taxon>Bacteria</taxon>
        <taxon>Pseudomonadati</taxon>
        <taxon>Acidobacteriota</taxon>
        <taxon>Terriglobia</taxon>
        <taxon>Terriglobales</taxon>
        <taxon>Acidobacteriaceae</taxon>
        <taxon>Bryocella</taxon>
    </lineage>
</organism>
<dbReference type="InterPro" id="IPR008979">
    <property type="entry name" value="Galactose-bd-like_sf"/>
</dbReference>
<protein>
    <submittedName>
        <fullName evidence="3">Alpha-L-rhamnosidase</fullName>
    </submittedName>
</protein>
<feature type="compositionally biased region" description="Low complexity" evidence="1">
    <location>
        <begin position="796"/>
        <end position="810"/>
    </location>
</feature>
<dbReference type="AlphaFoldDB" id="A0A1H5VZ61"/>
<dbReference type="Proteomes" id="UP000236728">
    <property type="component" value="Unassembled WGS sequence"/>
</dbReference>
<dbReference type="InterPro" id="IPR029062">
    <property type="entry name" value="Class_I_gatase-like"/>
</dbReference>
<dbReference type="Gene3D" id="3.40.50.880">
    <property type="match status" value="1"/>
</dbReference>
<accession>A0A1H5VZ61</accession>
<feature type="signal peptide" evidence="2">
    <location>
        <begin position="1"/>
        <end position="24"/>
    </location>
</feature>
<evidence type="ECO:0000256" key="1">
    <source>
        <dbReference type="SAM" id="MobiDB-lite"/>
    </source>
</evidence>
<dbReference type="Gene3D" id="2.60.120.260">
    <property type="entry name" value="Galactose-binding domain-like"/>
    <property type="match status" value="1"/>
</dbReference>
<proteinExistence type="predicted"/>
<dbReference type="SUPFAM" id="SSF49785">
    <property type="entry name" value="Galactose-binding domain-like"/>
    <property type="match status" value="1"/>
</dbReference>
<keyword evidence="4" id="KW-1185">Reference proteome</keyword>
<dbReference type="PANTHER" id="PTHR36848">
    <property type="entry name" value="DNA-BINDING PROTEIN (PUTATIVE SECRETED PROTEIN)-RELATED"/>
    <property type="match status" value="1"/>
</dbReference>
<dbReference type="InterPro" id="IPR053161">
    <property type="entry name" value="Ulvan_degrading_GH"/>
</dbReference>
<evidence type="ECO:0000256" key="2">
    <source>
        <dbReference type="SAM" id="SignalP"/>
    </source>
</evidence>
<reference evidence="3 4" key="1">
    <citation type="submission" date="2016-10" db="EMBL/GenBank/DDBJ databases">
        <authorList>
            <person name="de Groot N.N."/>
        </authorList>
    </citation>
    <scope>NUCLEOTIDE SEQUENCE [LARGE SCALE GENOMIC DNA]</scope>
    <source>
        <strain evidence="3 4">DSM 22489</strain>
    </source>
</reference>
<keyword evidence="2" id="KW-0732">Signal</keyword>
<dbReference type="CDD" id="cd03143">
    <property type="entry name" value="A4_beta-galactosidase_middle_domain"/>
    <property type="match status" value="1"/>
</dbReference>
<evidence type="ECO:0000313" key="3">
    <source>
        <dbReference type="EMBL" id="SEF92266.1"/>
    </source>
</evidence>
<sequence length="935" mass="101221">MRSLRLLPALAAIAVCAHASLATAQHPAPLAEAHGYSYPATSLATLHAGFEHPPADARPMVRWWWFGPAVVKPEIARELAQMKADGIGGAELAFVYPEVLDDPAKNLRNLSWLSPEMLDAVTFAQAEGKRLGLRIDVTLCSGWPYGGPHITAEEAARRLRLMAVPLPVGATSLPLPKLAAAEEIVARFVAKGDAKTWDPSSAKAVTGDVIAPATAGQVALLFIDGHTGQQVKRAAVDADGPVLDPFSRKAVANHLKTVGEPLVKAFGATPPYAIFSDSLEAYGADWTPTLPEEFKKRRGYDLIPHLPELWLGGTEAAAKVRHDWGITLTELINENYLTQINDWAREHKTRFRSQTYGEPAVSLSSERLVDLAEGEGPQWRAFSTLRWATSANHLNGRTITSGETFTWLHSPVFRATPLDMKAEADIDFLSGENLLIFHGWPYSPPKMADGTPEVPEPGWSLYAAAVFNDHNPWHPVMPTVTDYISRMSWLLRQGKPANQVALLLPTDDAWAAFMPGKVSVTAAMQQMVPKELMSAVLSAGYNIDFIDAETINRQGLGDHTLLLLPPSDRIPTATLKAIDTFVERGGHAVAMGKLPTLDPDGKPLPDAMHLTQSIALTPDAGSAAKALVAAMKPDLAMSNVSDYDRGVIGFIRRSLRDADVYFVANTSNQTVKLTADFTTKFAGGQEWSADSAMTVRSIPAHGVDIELAPYQSRVYVFGNEAVKPATPAKDITSHTLAEMDNNWTVRFAGTGATRKASLPSDWNAGDTQHYSGEVVYSQDVTLNKLPGGKVFLAVDGGSPEPGAPNAPAGPERTKSDLLPDGTPNPLVTRPGPGTHAWYLAPIREAALVTINGKPTGALWHPPYRLDVTSLLKPGVNHIEIHVYNTAFNAWSALPPHDFKPLIAKYGDRFQMQELDKVKPLPSGILGTVKLETETR</sequence>
<feature type="region of interest" description="Disordered" evidence="1">
    <location>
        <begin position="793"/>
        <end position="823"/>
    </location>
</feature>
<dbReference type="Pfam" id="PF17132">
    <property type="entry name" value="Glyco_hydro_106"/>
    <property type="match status" value="2"/>
</dbReference>
<dbReference type="OrthoDB" id="9761519at2"/>